<proteinExistence type="predicted"/>
<name>A0ABY6Z1J2_9BACL</name>
<organism evidence="2 3">
    <name type="scientific">Alicyclobacillus dauci</name>
    <dbReference type="NCBI Taxonomy" id="1475485"/>
    <lineage>
        <taxon>Bacteria</taxon>
        <taxon>Bacillati</taxon>
        <taxon>Bacillota</taxon>
        <taxon>Bacilli</taxon>
        <taxon>Bacillales</taxon>
        <taxon>Alicyclobacillaceae</taxon>
        <taxon>Alicyclobacillus</taxon>
    </lineage>
</organism>
<feature type="transmembrane region" description="Helical" evidence="1">
    <location>
        <begin position="120"/>
        <end position="137"/>
    </location>
</feature>
<keyword evidence="1" id="KW-1133">Transmembrane helix</keyword>
<accession>A0ABY6Z1J2</accession>
<feature type="transmembrane region" description="Helical" evidence="1">
    <location>
        <begin position="86"/>
        <end position="108"/>
    </location>
</feature>
<dbReference type="Proteomes" id="UP001164803">
    <property type="component" value="Chromosome"/>
</dbReference>
<reference evidence="2" key="1">
    <citation type="submission" date="2022-08" db="EMBL/GenBank/DDBJ databases">
        <title>Alicyclobacillus dauci DSM2870, complete genome.</title>
        <authorList>
            <person name="Wang Q."/>
            <person name="Cai R."/>
            <person name="Wang Z."/>
        </authorList>
    </citation>
    <scope>NUCLEOTIDE SEQUENCE</scope>
    <source>
        <strain evidence="2">DSM 28700</strain>
    </source>
</reference>
<evidence type="ECO:0000313" key="3">
    <source>
        <dbReference type="Proteomes" id="UP001164803"/>
    </source>
</evidence>
<keyword evidence="3" id="KW-1185">Reference proteome</keyword>
<feature type="transmembrane region" description="Helical" evidence="1">
    <location>
        <begin position="18"/>
        <end position="36"/>
    </location>
</feature>
<dbReference type="RefSeq" id="WP_268043967.1">
    <property type="nucleotide sequence ID" value="NZ_CP104064.1"/>
</dbReference>
<evidence type="ECO:0000313" key="2">
    <source>
        <dbReference type="EMBL" id="WAH36610.1"/>
    </source>
</evidence>
<sequence length="152" mass="17650">MGLSWCFGCPADSPPKKAIIYFLIGAGFGFFFDHSLSTIPVDFYDINDSSKFTPIDVIKYWMYGPVGYLFFYMYDVLKVKPAYSPIYIFAWALLSLGLEWLSFSLGIFHYKHGYRLGYSFPIYLLVNSIWVILYYLVQNANDYPAPDRQSRT</sequence>
<evidence type="ECO:0000256" key="1">
    <source>
        <dbReference type="SAM" id="Phobius"/>
    </source>
</evidence>
<keyword evidence="1" id="KW-0472">Membrane</keyword>
<feature type="transmembrane region" description="Helical" evidence="1">
    <location>
        <begin position="57"/>
        <end position="74"/>
    </location>
</feature>
<keyword evidence="1" id="KW-0812">Transmembrane</keyword>
<gene>
    <name evidence="2" type="ORF">NZD86_20905</name>
</gene>
<protein>
    <submittedName>
        <fullName evidence="2">Uncharacterized protein</fullName>
    </submittedName>
</protein>
<dbReference type="EMBL" id="CP104064">
    <property type="protein sequence ID" value="WAH36610.1"/>
    <property type="molecule type" value="Genomic_DNA"/>
</dbReference>